<keyword evidence="1" id="KW-0175">Coiled coil</keyword>
<dbReference type="EMBL" id="LWDL01000018">
    <property type="protein sequence ID" value="OQW51607.1"/>
    <property type="molecule type" value="Genomic_DNA"/>
</dbReference>
<feature type="coiled-coil region" evidence="1">
    <location>
        <begin position="166"/>
        <end position="193"/>
    </location>
</feature>
<feature type="region of interest" description="Disordered" evidence="2">
    <location>
        <begin position="296"/>
        <end position="343"/>
    </location>
</feature>
<keyword evidence="3" id="KW-0732">Signal</keyword>
<protein>
    <recommendedName>
        <fullName evidence="6">Chromosome partition protein Smc</fullName>
    </recommendedName>
</protein>
<organism evidence="4 5">
    <name type="scientific">Candidatus Raskinella chloraquaticus</name>
    <dbReference type="NCBI Taxonomy" id="1951219"/>
    <lineage>
        <taxon>Bacteria</taxon>
        <taxon>Pseudomonadati</taxon>
        <taxon>Pseudomonadota</taxon>
        <taxon>Alphaproteobacteria</taxon>
        <taxon>Hyphomicrobiales</taxon>
        <taxon>Phreatobacteraceae</taxon>
        <taxon>Candidatus Raskinella</taxon>
    </lineage>
</organism>
<feature type="compositionally biased region" description="Low complexity" evidence="2">
    <location>
        <begin position="84"/>
        <end position="104"/>
    </location>
</feature>
<name>A0A1W9HWA5_9HYPH</name>
<evidence type="ECO:0000313" key="4">
    <source>
        <dbReference type="EMBL" id="OQW51607.1"/>
    </source>
</evidence>
<gene>
    <name evidence="4" type="ORF">A4S15_10260</name>
</gene>
<dbReference type="Proteomes" id="UP000192872">
    <property type="component" value="Unassembled WGS sequence"/>
</dbReference>
<accession>A0A1W9HWA5</accession>
<feature type="region of interest" description="Disordered" evidence="2">
    <location>
        <begin position="80"/>
        <end position="120"/>
    </location>
</feature>
<reference evidence="4 5" key="1">
    <citation type="journal article" date="2017" name="Water Res.">
        <title>Comammox in drinking water systems.</title>
        <authorList>
            <person name="Wang Y."/>
            <person name="Ma L."/>
            <person name="Mao Y."/>
            <person name="Jiang X."/>
            <person name="Xia Y."/>
            <person name="Yu K."/>
            <person name="Li B."/>
            <person name="Zhang T."/>
        </authorList>
    </citation>
    <scope>NUCLEOTIDE SEQUENCE [LARGE SCALE GENOMIC DNA]</scope>
    <source>
        <strain evidence="4">SG_bin8</strain>
    </source>
</reference>
<sequence>MVSCVIALSGLAMTGPVSAQPMYGPAIIVPGPDGVLWLDEPRRGYAARGRHAFHDDAISQRYLDGLARRKIKRPVVHARRVRTADAAPQVQPSVPVQPAAPAPVTTESIKPKDDKAKDDTDALREQIARLGADTQALRGEIATLKGELSKRIAAAEQRPEPPKTTATANSDELVKVKEEAARLKDETTRLRGEGDALRDQLAKLATETGGLKTSVAALRDELAKRPVAPPKAEEPRNDELPKVKEEATRVREETTRLRGESDQLRELVAKLAADTGTLRGEIASLKDELAKRPANANGAVTGKVEQQIRKDEPLRRTDSLKKGGTTDNKVVERAPGGEEREAGVMEKAWRRLLDMMGRKSAP</sequence>
<feature type="chain" id="PRO_5012348561" description="Chromosome partition protein Smc" evidence="3">
    <location>
        <begin position="20"/>
        <end position="362"/>
    </location>
</feature>
<dbReference type="Gene3D" id="1.20.5.170">
    <property type="match status" value="1"/>
</dbReference>
<evidence type="ECO:0000256" key="2">
    <source>
        <dbReference type="SAM" id="MobiDB-lite"/>
    </source>
</evidence>
<proteinExistence type="predicted"/>
<evidence type="ECO:0000256" key="1">
    <source>
        <dbReference type="SAM" id="Coils"/>
    </source>
</evidence>
<comment type="caution">
    <text evidence="4">The sequence shown here is derived from an EMBL/GenBank/DDBJ whole genome shotgun (WGS) entry which is preliminary data.</text>
</comment>
<feature type="compositionally biased region" description="Basic and acidic residues" evidence="2">
    <location>
        <begin position="306"/>
        <end position="321"/>
    </location>
</feature>
<feature type="compositionally biased region" description="Basic and acidic residues" evidence="2">
    <location>
        <begin position="109"/>
        <end position="120"/>
    </location>
</feature>
<evidence type="ECO:0000313" key="5">
    <source>
        <dbReference type="Proteomes" id="UP000192872"/>
    </source>
</evidence>
<dbReference type="AlphaFoldDB" id="A0A1W9HWA5"/>
<feature type="signal peptide" evidence="3">
    <location>
        <begin position="1"/>
        <end position="19"/>
    </location>
</feature>
<dbReference type="STRING" id="1827387.A4S15_10260"/>
<evidence type="ECO:0008006" key="6">
    <source>
        <dbReference type="Google" id="ProtNLM"/>
    </source>
</evidence>
<evidence type="ECO:0000256" key="3">
    <source>
        <dbReference type="SAM" id="SignalP"/>
    </source>
</evidence>
<dbReference type="Gene3D" id="1.10.287.1490">
    <property type="match status" value="1"/>
</dbReference>
<feature type="compositionally biased region" description="Basic and acidic residues" evidence="2">
    <location>
        <begin position="329"/>
        <end position="343"/>
    </location>
</feature>